<protein>
    <submittedName>
        <fullName evidence="3">Leucine-rich alpha-2-glycoprotein-like</fullName>
    </submittedName>
</protein>
<dbReference type="PROSITE" id="PS51450">
    <property type="entry name" value="LRR"/>
    <property type="match status" value="5"/>
</dbReference>
<dbReference type="Ensembl" id="ENSMZET00005025257.1">
    <property type="protein sequence ID" value="ENSMZEP00005024455.1"/>
    <property type="gene ID" value="ENSMZEG00005018282.1"/>
</dbReference>
<dbReference type="SMART" id="SM00369">
    <property type="entry name" value="LRR_TYP"/>
    <property type="match status" value="7"/>
</dbReference>
<organism evidence="3 4">
    <name type="scientific">Maylandia zebra</name>
    <name type="common">zebra mbuna</name>
    <dbReference type="NCBI Taxonomy" id="106582"/>
    <lineage>
        <taxon>Eukaryota</taxon>
        <taxon>Metazoa</taxon>
        <taxon>Chordata</taxon>
        <taxon>Craniata</taxon>
        <taxon>Vertebrata</taxon>
        <taxon>Euteleostomi</taxon>
        <taxon>Actinopterygii</taxon>
        <taxon>Neopterygii</taxon>
        <taxon>Teleostei</taxon>
        <taxon>Neoteleostei</taxon>
        <taxon>Acanthomorphata</taxon>
        <taxon>Ovalentaria</taxon>
        <taxon>Cichlomorphae</taxon>
        <taxon>Cichliformes</taxon>
        <taxon>Cichlidae</taxon>
        <taxon>African cichlids</taxon>
        <taxon>Pseudocrenilabrinae</taxon>
        <taxon>Haplochromini</taxon>
        <taxon>Maylandia</taxon>
        <taxon>Maylandia zebra complex</taxon>
    </lineage>
</organism>
<dbReference type="PANTHER" id="PTHR24369">
    <property type="entry name" value="ANTIGEN BSP, PUTATIVE-RELATED"/>
    <property type="match status" value="1"/>
</dbReference>
<dbReference type="InterPro" id="IPR032675">
    <property type="entry name" value="LRR_dom_sf"/>
</dbReference>
<dbReference type="RefSeq" id="XP_012779424.1">
    <property type="nucleotide sequence ID" value="XM_012923970.3"/>
</dbReference>
<reference evidence="3 4" key="1">
    <citation type="journal article" date="2014" name="Nature">
        <title>The genomic substrate for adaptive radiation in African cichlid fish.</title>
        <authorList>
            <person name="Brawand D."/>
            <person name="Wagner C.E."/>
            <person name="Li Y.I."/>
            <person name="Malinsky M."/>
            <person name="Keller I."/>
            <person name="Fan S."/>
            <person name="Simakov O."/>
            <person name="Ng A.Y."/>
            <person name="Lim Z.W."/>
            <person name="Bezault E."/>
            <person name="Turner-Maier J."/>
            <person name="Johnson J."/>
            <person name="Alcazar R."/>
            <person name="Noh H.J."/>
            <person name="Russell P."/>
            <person name="Aken B."/>
            <person name="Alfoldi J."/>
            <person name="Amemiya C."/>
            <person name="Azzouzi N."/>
            <person name="Baroiller J.F."/>
            <person name="Barloy-Hubler F."/>
            <person name="Berlin A."/>
            <person name="Bloomquist R."/>
            <person name="Carleton K.L."/>
            <person name="Conte M.A."/>
            <person name="D'Cotta H."/>
            <person name="Eshel O."/>
            <person name="Gaffney L."/>
            <person name="Galibert F."/>
            <person name="Gante H.F."/>
            <person name="Gnerre S."/>
            <person name="Greuter L."/>
            <person name="Guyon R."/>
            <person name="Haddad N.S."/>
            <person name="Haerty W."/>
            <person name="Harris R.M."/>
            <person name="Hofmann H.A."/>
            <person name="Hourlier T."/>
            <person name="Hulata G."/>
            <person name="Jaffe D.B."/>
            <person name="Lara M."/>
            <person name="Lee A.P."/>
            <person name="MacCallum I."/>
            <person name="Mwaiko S."/>
            <person name="Nikaido M."/>
            <person name="Nishihara H."/>
            <person name="Ozouf-Costaz C."/>
            <person name="Penman D.J."/>
            <person name="Przybylski D."/>
            <person name="Rakotomanga M."/>
            <person name="Renn S.C.P."/>
            <person name="Ribeiro F.J."/>
            <person name="Ron M."/>
            <person name="Salzburger W."/>
            <person name="Sanchez-Pulido L."/>
            <person name="Santos M.E."/>
            <person name="Searle S."/>
            <person name="Sharpe T."/>
            <person name="Swofford R."/>
            <person name="Tan F.J."/>
            <person name="Williams L."/>
            <person name="Young S."/>
            <person name="Yin S."/>
            <person name="Okada N."/>
            <person name="Kocher T.D."/>
            <person name="Miska E.A."/>
            <person name="Lander E.S."/>
            <person name="Venkatesh B."/>
            <person name="Fernald R.D."/>
            <person name="Meyer A."/>
            <person name="Ponting C.P."/>
            <person name="Streelman J.T."/>
            <person name="Lindblad-Toh K."/>
            <person name="Seehausen O."/>
            <person name="Di Palma F."/>
        </authorList>
    </citation>
    <scope>NUCLEOTIDE SEQUENCE</scope>
</reference>
<sequence length="359" mass="40246">MSNLEVSSDKSDISSSLQMDTHSIAADMKSWYVLAFLWLSCFCHRALSCPALCTCYPRRNEVVCNELPLTEFPSDGLPENTTLLTIQFTNITSISEAHLNAIPKLQGLHLYNNHLHSLPSHLLRGVPHLNTLDLTGNRLNNLPADVFSHAPLQSLVLKNNLIRKADAEWLSYNSSLTWLDLSGNELTEIPTNLLLKLPHLENLDFSNNRLDKIPANSLSQLSKLERLSLQNNKLDTLNGSAFQSLHSLTHLFLTQNKLNKLPKNLFQGLTQLRHLSLDENQLSHIPPGLLDELHLLGEDGLDLTVNPWLCDGKAEYLWRWLHENKKKAFLPDSITCAGPQPLAGRSIISLTANELNLQS</sequence>
<dbReference type="AlphaFoldDB" id="A0A3P9CQ31"/>
<dbReference type="GO" id="GO:0005886">
    <property type="term" value="C:plasma membrane"/>
    <property type="evidence" value="ECO:0007669"/>
    <property type="project" value="TreeGrafter"/>
</dbReference>
<dbReference type="SUPFAM" id="SSF52058">
    <property type="entry name" value="L domain-like"/>
    <property type="match status" value="1"/>
</dbReference>
<dbReference type="InterPro" id="IPR001611">
    <property type="entry name" value="Leu-rich_rpt"/>
</dbReference>
<reference evidence="3" key="2">
    <citation type="submission" date="2025-08" db="UniProtKB">
        <authorList>
            <consortium name="Ensembl"/>
        </authorList>
    </citation>
    <scope>IDENTIFICATION</scope>
</reference>
<dbReference type="PRINTS" id="PR00019">
    <property type="entry name" value="LEURICHRPT"/>
</dbReference>
<dbReference type="InterPro" id="IPR003591">
    <property type="entry name" value="Leu-rich_rpt_typical-subtyp"/>
</dbReference>
<evidence type="ECO:0000256" key="2">
    <source>
        <dbReference type="ARBA" id="ARBA00022737"/>
    </source>
</evidence>
<dbReference type="Pfam" id="PF00560">
    <property type="entry name" value="LRR_1"/>
    <property type="match status" value="1"/>
</dbReference>
<evidence type="ECO:0000313" key="3">
    <source>
        <dbReference type="Ensembl" id="ENSMZEP00005024455.1"/>
    </source>
</evidence>
<dbReference type="Proteomes" id="UP000265160">
    <property type="component" value="LG15"/>
</dbReference>
<dbReference type="GeneID" id="101463602"/>
<dbReference type="Gene3D" id="3.80.10.10">
    <property type="entry name" value="Ribonuclease Inhibitor"/>
    <property type="match status" value="2"/>
</dbReference>
<dbReference type="Pfam" id="PF13855">
    <property type="entry name" value="LRR_8"/>
    <property type="match status" value="2"/>
</dbReference>
<dbReference type="STRING" id="106582.ENSMZEP00005024455"/>
<dbReference type="KEGG" id="mze:101463602"/>
<keyword evidence="4" id="KW-1185">Reference proteome</keyword>
<keyword evidence="2" id="KW-0677">Repeat</keyword>
<evidence type="ECO:0000256" key="1">
    <source>
        <dbReference type="ARBA" id="ARBA00022614"/>
    </source>
</evidence>
<keyword evidence="1" id="KW-0433">Leucine-rich repeat</keyword>
<dbReference type="SMART" id="SM00364">
    <property type="entry name" value="LRR_BAC"/>
    <property type="match status" value="5"/>
</dbReference>
<name>A0A3P9CQ31_9CICH</name>
<accession>A0A3P9CQ31</accession>
<dbReference type="OrthoDB" id="1055097at2759"/>
<proteinExistence type="predicted"/>
<evidence type="ECO:0000313" key="4">
    <source>
        <dbReference type="Proteomes" id="UP000265160"/>
    </source>
</evidence>
<dbReference type="InterPro" id="IPR050541">
    <property type="entry name" value="LRR_TM_domain-containing"/>
</dbReference>
<dbReference type="PANTHER" id="PTHR24369:SF157">
    <property type="entry name" value="LRRCT DOMAIN-CONTAINING PROTEIN"/>
    <property type="match status" value="1"/>
</dbReference>
<dbReference type="GeneTree" id="ENSGT00940000165355"/>
<reference evidence="3" key="3">
    <citation type="submission" date="2025-09" db="UniProtKB">
        <authorList>
            <consortium name="Ensembl"/>
        </authorList>
    </citation>
    <scope>IDENTIFICATION</scope>
</reference>